<dbReference type="GeneID" id="94363845"/>
<organism evidence="3 4">
    <name type="scientific">Pararhodobacter marinus</name>
    <dbReference type="NCBI Taxonomy" id="2184063"/>
    <lineage>
        <taxon>Bacteria</taxon>
        <taxon>Pseudomonadati</taxon>
        <taxon>Pseudomonadota</taxon>
        <taxon>Alphaproteobacteria</taxon>
        <taxon>Rhodobacterales</taxon>
        <taxon>Paracoccaceae</taxon>
        <taxon>Pararhodobacter</taxon>
    </lineage>
</organism>
<dbReference type="Gene3D" id="3.40.190.10">
    <property type="entry name" value="Periplasmic binding protein-like II"/>
    <property type="match status" value="1"/>
</dbReference>
<dbReference type="Proteomes" id="UP000244940">
    <property type="component" value="Unassembled WGS sequence"/>
</dbReference>
<feature type="signal peptide" evidence="2">
    <location>
        <begin position="1"/>
        <end position="27"/>
    </location>
</feature>
<dbReference type="Gene3D" id="3.40.190.150">
    <property type="entry name" value="Bordetella uptake gene, domain 1"/>
    <property type="match status" value="1"/>
</dbReference>
<dbReference type="RefSeq" id="WP_109531816.1">
    <property type="nucleotide sequence ID" value="NZ_QEYD01000002.1"/>
</dbReference>
<dbReference type="CDD" id="cd07012">
    <property type="entry name" value="PBP2_Bug_TTT"/>
    <property type="match status" value="1"/>
</dbReference>
<dbReference type="Pfam" id="PF03401">
    <property type="entry name" value="TctC"/>
    <property type="match status" value="1"/>
</dbReference>
<protein>
    <submittedName>
        <fullName evidence="3">Tripartite tricarboxylate transporter substrate binding protein</fullName>
    </submittedName>
</protein>
<name>A0A2U2CFU5_9RHOB</name>
<dbReference type="PANTHER" id="PTHR42928:SF5">
    <property type="entry name" value="BLR1237 PROTEIN"/>
    <property type="match status" value="1"/>
</dbReference>
<keyword evidence="4" id="KW-1185">Reference proteome</keyword>
<proteinExistence type="inferred from homology"/>
<dbReference type="PIRSF" id="PIRSF017082">
    <property type="entry name" value="YflP"/>
    <property type="match status" value="1"/>
</dbReference>
<comment type="similarity">
    <text evidence="1">Belongs to the UPF0065 (bug) family.</text>
</comment>
<reference evidence="3 4" key="1">
    <citation type="submission" date="2018-05" db="EMBL/GenBank/DDBJ databases">
        <title>Pararhodobacter marina sp. nov., isolated from deep-sea water of the Indian Ocean.</title>
        <authorList>
            <person name="Lai Q.Sr."/>
            <person name="Liu X."/>
            <person name="Shao Z."/>
        </authorList>
    </citation>
    <scope>NUCLEOTIDE SEQUENCE [LARGE SCALE GENOMIC DNA]</scope>
    <source>
        <strain evidence="3 4">CIC4N-9</strain>
    </source>
</reference>
<sequence length="326" mass="34673">MKSVKGILSGLVMGIAMLGGSVPAVMAQDSYPSQTINLITGFPAGSGADVLVRYFGNELAELTGETVVVVNRAGAAGNIGAEFVARSDPDGYTMYIHAASSIAGNMHLFRDPPINVAEDIRIAATLNQQAFMLIVPASSPYETIADLIEGLRAEGAEGSYATSNTTGRVMGRIFTDAAGLETVEVPYRTDTDIIPDLAAGVLDFAMMNPVFSLAQVAEGRARILAVSTPERLQAAPDYPTFAEAGMPELVMLSWFAVMVPSATPDDVVNTINGYFNEILAREETAEFLNSNGGDPFISTPEEGQALLLQQIEDWERYVAIANIEPI</sequence>
<evidence type="ECO:0000313" key="4">
    <source>
        <dbReference type="Proteomes" id="UP000244940"/>
    </source>
</evidence>
<evidence type="ECO:0000256" key="1">
    <source>
        <dbReference type="ARBA" id="ARBA00006987"/>
    </source>
</evidence>
<dbReference type="OrthoDB" id="8970543at2"/>
<evidence type="ECO:0000256" key="2">
    <source>
        <dbReference type="SAM" id="SignalP"/>
    </source>
</evidence>
<feature type="chain" id="PRO_5015649891" evidence="2">
    <location>
        <begin position="28"/>
        <end position="326"/>
    </location>
</feature>
<dbReference type="AlphaFoldDB" id="A0A2U2CFU5"/>
<gene>
    <name evidence="3" type="ORF">C4N9_02990</name>
</gene>
<dbReference type="InterPro" id="IPR042100">
    <property type="entry name" value="Bug_dom1"/>
</dbReference>
<dbReference type="InterPro" id="IPR005064">
    <property type="entry name" value="BUG"/>
</dbReference>
<evidence type="ECO:0000313" key="3">
    <source>
        <dbReference type="EMBL" id="PWE30740.1"/>
    </source>
</evidence>
<dbReference type="SUPFAM" id="SSF53850">
    <property type="entry name" value="Periplasmic binding protein-like II"/>
    <property type="match status" value="1"/>
</dbReference>
<comment type="caution">
    <text evidence="3">The sequence shown here is derived from an EMBL/GenBank/DDBJ whole genome shotgun (WGS) entry which is preliminary data.</text>
</comment>
<accession>A0A2U2CFU5</accession>
<dbReference type="PANTHER" id="PTHR42928">
    <property type="entry name" value="TRICARBOXYLATE-BINDING PROTEIN"/>
    <property type="match status" value="1"/>
</dbReference>
<keyword evidence="2" id="KW-0732">Signal</keyword>
<dbReference type="EMBL" id="QEYD01000002">
    <property type="protein sequence ID" value="PWE30740.1"/>
    <property type="molecule type" value="Genomic_DNA"/>
</dbReference>